<comment type="miscellaneous">
    <text evidence="9">During catalysis, the active site Cys acts as a nucleophile attacking the alpha-carbonyl group of tRNA-bound glutamate with the formation of a thioester intermediate between enzyme and glutamate, and the concomitant release of tRNA(Glu). The thioester intermediate is finally reduced by direct hydride transfer from NADPH, to form the product GSA.</text>
</comment>
<evidence type="ECO:0000256" key="3">
    <source>
        <dbReference type="ARBA" id="ARBA00012970"/>
    </source>
</evidence>
<sequence>MKLRMVGCSHHHAGADVRERLAFTPEEAAAALTEWRDVLPGAEGVLLATCNRVEFYAATPSGGLPPCPGLIARHLAESRRLCVDDVRPHLITLRDEQAVDHLFRVAASLDSMVLGEPQILAQVKQAYELARDVESAGPLTHDCFQRALRVARRVASETDLHKHRVSIPSVAIADFAAQIFERFDDKRVLVIGAGEMADETLRYLTDQGAKDPVIVNRSLERAAALAIDWKGRATTLDRLVDELAEADLVISATAAGEPILTLDNYRKFVGPKRAQRPLFMLDLSMPRDFDPAIGREPGVYLYSIDDLAAACERNREARRRELPRAERIIVEERDKFFVDARHRLSAPVIARLREGLDLPKRAELERLFNKLPDLDDASRREIEQFADRLVNKMLHPPMESLRDESREGSPHGLVRALSRLFRLED</sequence>
<name>A0A518KF58_9BACT</name>
<evidence type="ECO:0000256" key="9">
    <source>
        <dbReference type="HAMAP-Rule" id="MF_00087"/>
    </source>
</evidence>
<comment type="catalytic activity">
    <reaction evidence="7 9 14">
        <text>(S)-4-amino-5-oxopentanoate + tRNA(Glu) + NADP(+) = L-glutamyl-tRNA(Glu) + NADPH + H(+)</text>
        <dbReference type="Rhea" id="RHEA:12344"/>
        <dbReference type="Rhea" id="RHEA-COMP:9663"/>
        <dbReference type="Rhea" id="RHEA-COMP:9680"/>
        <dbReference type="ChEBI" id="CHEBI:15378"/>
        <dbReference type="ChEBI" id="CHEBI:57501"/>
        <dbReference type="ChEBI" id="CHEBI:57783"/>
        <dbReference type="ChEBI" id="CHEBI:58349"/>
        <dbReference type="ChEBI" id="CHEBI:78442"/>
        <dbReference type="ChEBI" id="CHEBI:78520"/>
        <dbReference type="EC" id="1.2.1.70"/>
    </reaction>
</comment>
<dbReference type="InterPro" id="IPR006151">
    <property type="entry name" value="Shikm_DH/Glu-tRNA_Rdtase"/>
</dbReference>
<feature type="binding site" evidence="9 11">
    <location>
        <begin position="116"/>
        <end position="118"/>
    </location>
    <ligand>
        <name>substrate</name>
    </ligand>
</feature>
<dbReference type="Gene3D" id="3.40.50.720">
    <property type="entry name" value="NAD(P)-binding Rossmann-like Domain"/>
    <property type="match status" value="1"/>
</dbReference>
<evidence type="ECO:0000256" key="2">
    <source>
        <dbReference type="ARBA" id="ARBA00005916"/>
    </source>
</evidence>
<dbReference type="PANTHER" id="PTHR43013:SF1">
    <property type="entry name" value="GLUTAMYL-TRNA REDUCTASE"/>
    <property type="match status" value="1"/>
</dbReference>
<dbReference type="NCBIfam" id="TIGR01035">
    <property type="entry name" value="hemA"/>
    <property type="match status" value="1"/>
</dbReference>
<dbReference type="UniPathway" id="UPA00251">
    <property type="reaction ID" value="UER00316"/>
</dbReference>
<evidence type="ECO:0000256" key="12">
    <source>
        <dbReference type="PIRSR" id="PIRSR000445-3"/>
    </source>
</evidence>
<evidence type="ECO:0000256" key="6">
    <source>
        <dbReference type="ARBA" id="ARBA00023244"/>
    </source>
</evidence>
<feature type="binding site" evidence="9 11">
    <location>
        <begin position="49"/>
        <end position="52"/>
    </location>
    <ligand>
        <name>substrate</name>
    </ligand>
</feature>
<keyword evidence="4 9" id="KW-0521">NADP</keyword>
<evidence type="ECO:0000256" key="10">
    <source>
        <dbReference type="PIRSR" id="PIRSR000445-1"/>
    </source>
</evidence>
<evidence type="ECO:0000256" key="4">
    <source>
        <dbReference type="ARBA" id="ARBA00022857"/>
    </source>
</evidence>
<evidence type="ECO:0000259" key="15">
    <source>
        <dbReference type="Pfam" id="PF00745"/>
    </source>
</evidence>
<evidence type="ECO:0000313" key="18">
    <source>
        <dbReference type="EMBL" id="QDV76419.1"/>
    </source>
</evidence>
<dbReference type="FunFam" id="3.40.50.720:FF:000031">
    <property type="entry name" value="Glutamyl-tRNA reductase"/>
    <property type="match status" value="1"/>
</dbReference>
<dbReference type="InterPro" id="IPR015896">
    <property type="entry name" value="4pyrrol_synth_GluRdtase_dimer"/>
</dbReference>
<dbReference type="GO" id="GO:0019353">
    <property type="term" value="P:protoporphyrinogen IX biosynthetic process from glutamate"/>
    <property type="evidence" value="ECO:0007669"/>
    <property type="project" value="TreeGrafter"/>
</dbReference>
<dbReference type="CDD" id="cd05213">
    <property type="entry name" value="NAD_bind_Glutamyl_tRNA_reduct"/>
    <property type="match status" value="1"/>
</dbReference>
<comment type="function">
    <text evidence="9">Catalyzes the NADPH-dependent reduction of glutamyl-tRNA(Glu) to glutamate 1-semialdehyde (GSA).</text>
</comment>
<dbReference type="InterPro" id="IPR015895">
    <property type="entry name" value="4pyrrol_synth_GluRdtase_N"/>
</dbReference>
<dbReference type="SUPFAM" id="SSF51735">
    <property type="entry name" value="NAD(P)-binding Rossmann-fold domains"/>
    <property type="match status" value="1"/>
</dbReference>
<dbReference type="KEGG" id="bmei:Spa11_46490"/>
<dbReference type="GO" id="GO:0008883">
    <property type="term" value="F:glutamyl-tRNA reductase activity"/>
    <property type="evidence" value="ECO:0007669"/>
    <property type="project" value="UniProtKB-UniRule"/>
</dbReference>
<dbReference type="PROSITE" id="PS00747">
    <property type="entry name" value="GLUTR"/>
    <property type="match status" value="1"/>
</dbReference>
<dbReference type="InterPro" id="IPR036343">
    <property type="entry name" value="GluRdtase_N_sf"/>
</dbReference>
<dbReference type="RefSeq" id="WP_145116854.1">
    <property type="nucleotide sequence ID" value="NZ_CP036349.1"/>
</dbReference>
<feature type="binding site" evidence="9 11">
    <location>
        <position position="122"/>
    </location>
    <ligand>
        <name>substrate</name>
    </ligand>
</feature>
<evidence type="ECO:0000256" key="14">
    <source>
        <dbReference type="RuleBase" id="RU000584"/>
    </source>
</evidence>
<dbReference type="Gene3D" id="3.30.460.30">
    <property type="entry name" value="Glutamyl-tRNA reductase, N-terminal domain"/>
    <property type="match status" value="1"/>
</dbReference>
<comment type="domain">
    <text evidence="9">Possesses an unusual extended V-shaped dimeric structure with each monomer consisting of three distinct domains arranged along a curved 'spinal' alpha-helix. The N-terminal catalytic domain specifically recognizes the glutamate moiety of the substrate. The second domain is the NADPH-binding domain, and the third C-terminal domain is responsible for dimerization.</text>
</comment>
<dbReference type="EMBL" id="CP036349">
    <property type="protein sequence ID" value="QDV76419.1"/>
    <property type="molecule type" value="Genomic_DNA"/>
</dbReference>
<dbReference type="EC" id="1.2.1.70" evidence="3 9"/>
<dbReference type="AlphaFoldDB" id="A0A518KF58"/>
<feature type="active site" description="Nucleophile" evidence="9 10">
    <location>
        <position position="50"/>
    </location>
</feature>
<dbReference type="InterPro" id="IPR036453">
    <property type="entry name" value="GluRdtase_dimer_dom_sf"/>
</dbReference>
<feature type="binding site" evidence="9 12">
    <location>
        <begin position="192"/>
        <end position="197"/>
    </location>
    <ligand>
        <name>NADP(+)</name>
        <dbReference type="ChEBI" id="CHEBI:58349"/>
    </ligand>
</feature>
<feature type="binding site" evidence="9 11">
    <location>
        <position position="111"/>
    </location>
    <ligand>
        <name>substrate</name>
    </ligand>
</feature>
<evidence type="ECO:0000256" key="8">
    <source>
        <dbReference type="ARBA" id="ARBA00068659"/>
    </source>
</evidence>
<evidence type="ECO:0000256" key="7">
    <source>
        <dbReference type="ARBA" id="ARBA00047464"/>
    </source>
</evidence>
<dbReference type="PIRSF" id="PIRSF000445">
    <property type="entry name" value="4pyrrol_synth_GluRdtase"/>
    <property type="match status" value="1"/>
</dbReference>
<keyword evidence="19" id="KW-1185">Reference proteome</keyword>
<organism evidence="18 19">
    <name type="scientific">Botrimarina mediterranea</name>
    <dbReference type="NCBI Taxonomy" id="2528022"/>
    <lineage>
        <taxon>Bacteria</taxon>
        <taxon>Pseudomonadati</taxon>
        <taxon>Planctomycetota</taxon>
        <taxon>Planctomycetia</taxon>
        <taxon>Pirellulales</taxon>
        <taxon>Lacipirellulaceae</taxon>
        <taxon>Botrimarina</taxon>
    </lineage>
</organism>
<dbReference type="SUPFAM" id="SSF69075">
    <property type="entry name" value="Glutamyl tRNA-reductase dimerization domain"/>
    <property type="match status" value="1"/>
</dbReference>
<dbReference type="SUPFAM" id="SSF69742">
    <property type="entry name" value="Glutamyl tRNA-reductase catalytic, N-terminal domain"/>
    <property type="match status" value="1"/>
</dbReference>
<feature type="domain" description="Quinate/shikimate 5-dehydrogenase/glutamyl-tRNA reductase" evidence="16">
    <location>
        <begin position="175"/>
        <end position="308"/>
    </location>
</feature>
<dbReference type="InterPro" id="IPR018214">
    <property type="entry name" value="GluRdtase_CS"/>
</dbReference>
<protein>
    <recommendedName>
        <fullName evidence="8 9">Glutamyl-tRNA reductase</fullName>
        <shortName evidence="9">GluTR</shortName>
        <ecNumber evidence="3 9">1.2.1.70</ecNumber>
    </recommendedName>
</protein>
<reference evidence="18 19" key="1">
    <citation type="submission" date="2019-02" db="EMBL/GenBank/DDBJ databases">
        <title>Deep-cultivation of Planctomycetes and their phenomic and genomic characterization uncovers novel biology.</title>
        <authorList>
            <person name="Wiegand S."/>
            <person name="Jogler M."/>
            <person name="Boedeker C."/>
            <person name="Pinto D."/>
            <person name="Vollmers J."/>
            <person name="Rivas-Marin E."/>
            <person name="Kohn T."/>
            <person name="Peeters S.H."/>
            <person name="Heuer A."/>
            <person name="Rast P."/>
            <person name="Oberbeckmann S."/>
            <person name="Bunk B."/>
            <person name="Jeske O."/>
            <person name="Meyerdierks A."/>
            <person name="Storesund J.E."/>
            <person name="Kallscheuer N."/>
            <person name="Luecker S."/>
            <person name="Lage O.M."/>
            <person name="Pohl T."/>
            <person name="Merkel B.J."/>
            <person name="Hornburger P."/>
            <person name="Mueller R.-W."/>
            <person name="Bruemmer F."/>
            <person name="Labrenz M."/>
            <person name="Spormann A.M."/>
            <person name="Op den Camp H."/>
            <person name="Overmann J."/>
            <person name="Amann R."/>
            <person name="Jetten M.S.M."/>
            <person name="Mascher T."/>
            <person name="Medema M.H."/>
            <person name="Devos D.P."/>
            <person name="Kaster A.-K."/>
            <person name="Ovreas L."/>
            <person name="Rohde M."/>
            <person name="Galperin M.Y."/>
            <person name="Jogler C."/>
        </authorList>
    </citation>
    <scope>NUCLEOTIDE SEQUENCE [LARGE SCALE GENOMIC DNA]</scope>
    <source>
        <strain evidence="18 19">Spa11</strain>
    </source>
</reference>
<evidence type="ECO:0000259" key="17">
    <source>
        <dbReference type="Pfam" id="PF05201"/>
    </source>
</evidence>
<keyword evidence="5 9" id="KW-0560">Oxidoreductase</keyword>
<accession>A0A518KF58</accession>
<feature type="domain" description="Glutamyl-tRNA reductase N-terminal" evidence="17">
    <location>
        <begin position="6"/>
        <end position="158"/>
    </location>
</feature>
<evidence type="ECO:0000256" key="13">
    <source>
        <dbReference type="PIRSR" id="PIRSR000445-4"/>
    </source>
</evidence>
<dbReference type="GO" id="GO:0050661">
    <property type="term" value="F:NADP binding"/>
    <property type="evidence" value="ECO:0007669"/>
    <property type="project" value="InterPro"/>
</dbReference>
<dbReference type="FunFam" id="3.30.460.30:FF:000001">
    <property type="entry name" value="Glutamyl-tRNA reductase"/>
    <property type="match status" value="1"/>
</dbReference>
<comment type="subunit">
    <text evidence="9">Homodimer.</text>
</comment>
<dbReference type="InterPro" id="IPR000343">
    <property type="entry name" value="4pyrrol_synth_GluRdtase"/>
</dbReference>
<evidence type="ECO:0000313" key="19">
    <source>
        <dbReference type="Proteomes" id="UP000316426"/>
    </source>
</evidence>
<dbReference type="Proteomes" id="UP000316426">
    <property type="component" value="Chromosome"/>
</dbReference>
<dbReference type="InterPro" id="IPR036291">
    <property type="entry name" value="NAD(P)-bd_dom_sf"/>
</dbReference>
<dbReference type="PANTHER" id="PTHR43013">
    <property type="entry name" value="GLUTAMYL-TRNA REDUCTASE"/>
    <property type="match status" value="1"/>
</dbReference>
<dbReference type="HAMAP" id="MF_00087">
    <property type="entry name" value="Glu_tRNA_reductase"/>
    <property type="match status" value="1"/>
</dbReference>
<evidence type="ECO:0000259" key="16">
    <source>
        <dbReference type="Pfam" id="PF01488"/>
    </source>
</evidence>
<dbReference type="Pfam" id="PF01488">
    <property type="entry name" value="Shikimate_DH"/>
    <property type="match status" value="1"/>
</dbReference>
<keyword evidence="6 9" id="KW-0627">Porphyrin biosynthesis</keyword>
<dbReference type="Pfam" id="PF05201">
    <property type="entry name" value="GlutR_N"/>
    <property type="match status" value="1"/>
</dbReference>
<proteinExistence type="inferred from homology"/>
<gene>
    <name evidence="9 18" type="primary">hemA</name>
    <name evidence="18" type="ORF">Spa11_46490</name>
</gene>
<comment type="similarity">
    <text evidence="2 9 14">Belongs to the glutamyl-tRNA reductase family.</text>
</comment>
<evidence type="ECO:0000256" key="5">
    <source>
        <dbReference type="ARBA" id="ARBA00023002"/>
    </source>
</evidence>
<feature type="site" description="Important for activity" evidence="9 13">
    <location>
        <position position="101"/>
    </location>
</feature>
<dbReference type="Pfam" id="PF00745">
    <property type="entry name" value="GlutR_dimer"/>
    <property type="match status" value="1"/>
</dbReference>
<evidence type="ECO:0000256" key="11">
    <source>
        <dbReference type="PIRSR" id="PIRSR000445-2"/>
    </source>
</evidence>
<comment type="pathway">
    <text evidence="1 9 14">Porphyrin-containing compound metabolism; protoporphyrin-IX biosynthesis; 5-aminolevulinate from L-glutamyl-tRNA(Glu): step 1/2.</text>
</comment>
<feature type="domain" description="Tetrapyrrole biosynthesis glutamyl-tRNA reductase dimerisation" evidence="15">
    <location>
        <begin position="324"/>
        <end position="423"/>
    </location>
</feature>
<evidence type="ECO:0000256" key="1">
    <source>
        <dbReference type="ARBA" id="ARBA00005059"/>
    </source>
</evidence>